<evidence type="ECO:0000313" key="16">
    <source>
        <dbReference type="EMBL" id="KEF57436.1"/>
    </source>
</evidence>
<dbReference type="Pfam" id="PF03368">
    <property type="entry name" value="Dicer_dimer"/>
    <property type="match status" value="1"/>
</dbReference>
<evidence type="ECO:0000256" key="8">
    <source>
        <dbReference type="ARBA" id="ARBA00023118"/>
    </source>
</evidence>
<comment type="caution">
    <text evidence="16">The sequence shown here is derived from an EMBL/GenBank/DDBJ whole genome shotgun (WGS) entry which is preliminary data.</text>
</comment>
<dbReference type="PROSITE" id="PS51192">
    <property type="entry name" value="HELICASE_ATP_BIND_1"/>
    <property type="match status" value="1"/>
</dbReference>
<dbReference type="PROSITE" id="PS50142">
    <property type="entry name" value="RNASE_3_2"/>
    <property type="match status" value="2"/>
</dbReference>
<dbReference type="Pfam" id="PF00636">
    <property type="entry name" value="Ribonuclease_3"/>
    <property type="match status" value="2"/>
</dbReference>
<feature type="domain" description="Dicer dsRNA-binding fold" evidence="15">
    <location>
        <begin position="493"/>
        <end position="588"/>
    </location>
</feature>
<dbReference type="HOGENOM" id="CLU_000907_4_6_1"/>
<evidence type="ECO:0000256" key="4">
    <source>
        <dbReference type="ARBA" id="ARBA00022801"/>
    </source>
</evidence>
<feature type="domain" description="RNase III" evidence="12">
    <location>
        <begin position="1028"/>
        <end position="1211"/>
    </location>
</feature>
<keyword evidence="5" id="KW-0347">Helicase</keyword>
<dbReference type="GO" id="GO:0005737">
    <property type="term" value="C:cytoplasm"/>
    <property type="evidence" value="ECO:0007669"/>
    <property type="project" value="TreeGrafter"/>
</dbReference>
<dbReference type="PANTHER" id="PTHR14950">
    <property type="entry name" value="DICER-RELATED"/>
    <property type="match status" value="1"/>
</dbReference>
<dbReference type="PROSITE" id="PS00517">
    <property type="entry name" value="RNASE_3_1"/>
    <property type="match status" value="1"/>
</dbReference>
<dbReference type="GO" id="GO:0005634">
    <property type="term" value="C:nucleus"/>
    <property type="evidence" value="ECO:0007669"/>
    <property type="project" value="TreeGrafter"/>
</dbReference>
<evidence type="ECO:0008006" key="18">
    <source>
        <dbReference type="Google" id="ProtNLM"/>
    </source>
</evidence>
<dbReference type="SMART" id="SM00490">
    <property type="entry name" value="HELICc"/>
    <property type="match status" value="1"/>
</dbReference>
<protein>
    <recommendedName>
        <fullName evidence="18">Dicer-like protein 2</fullName>
    </recommendedName>
</protein>
<dbReference type="GO" id="GO:0005524">
    <property type="term" value="F:ATP binding"/>
    <property type="evidence" value="ECO:0007669"/>
    <property type="project" value="UniProtKB-KW"/>
</dbReference>
<comment type="similarity">
    <text evidence="10">Belongs to the helicase family. Dicer subfamily.</text>
</comment>
<keyword evidence="4" id="KW-0378">Hydrolase</keyword>
<organism evidence="16 17">
    <name type="scientific">Exophiala aquamarina CBS 119918</name>
    <dbReference type="NCBI Taxonomy" id="1182545"/>
    <lineage>
        <taxon>Eukaryota</taxon>
        <taxon>Fungi</taxon>
        <taxon>Dikarya</taxon>
        <taxon>Ascomycota</taxon>
        <taxon>Pezizomycotina</taxon>
        <taxon>Eurotiomycetes</taxon>
        <taxon>Chaetothyriomycetidae</taxon>
        <taxon>Chaetothyriales</taxon>
        <taxon>Herpotrichiellaceae</taxon>
        <taxon>Exophiala</taxon>
    </lineage>
</organism>
<keyword evidence="3" id="KW-0547">Nucleotide-binding</keyword>
<dbReference type="EMBL" id="AMGV01000004">
    <property type="protein sequence ID" value="KEF57436.1"/>
    <property type="molecule type" value="Genomic_DNA"/>
</dbReference>
<dbReference type="PROSITE" id="PS51194">
    <property type="entry name" value="HELICASE_CTER"/>
    <property type="match status" value="1"/>
</dbReference>
<dbReference type="VEuPathDB" id="FungiDB:A1O9_05353"/>
<dbReference type="Proteomes" id="UP000027920">
    <property type="component" value="Unassembled WGS sequence"/>
</dbReference>
<dbReference type="InterPro" id="IPR036389">
    <property type="entry name" value="RNase_III_sf"/>
</dbReference>
<dbReference type="STRING" id="1182545.A0A072PC55"/>
<dbReference type="InterPro" id="IPR001650">
    <property type="entry name" value="Helicase_C-like"/>
</dbReference>
<dbReference type="InterPro" id="IPR005034">
    <property type="entry name" value="Dicer_dimerisation"/>
</dbReference>
<reference evidence="16 17" key="1">
    <citation type="submission" date="2013-03" db="EMBL/GenBank/DDBJ databases">
        <title>The Genome Sequence of Exophiala aquamarina CBS 119918.</title>
        <authorList>
            <consortium name="The Broad Institute Genomics Platform"/>
            <person name="Cuomo C."/>
            <person name="de Hoog S."/>
            <person name="Gorbushina A."/>
            <person name="Walker B."/>
            <person name="Young S.K."/>
            <person name="Zeng Q."/>
            <person name="Gargeya S."/>
            <person name="Fitzgerald M."/>
            <person name="Haas B."/>
            <person name="Abouelleil A."/>
            <person name="Allen A.W."/>
            <person name="Alvarado L."/>
            <person name="Arachchi H.M."/>
            <person name="Berlin A.M."/>
            <person name="Chapman S.B."/>
            <person name="Gainer-Dewar J."/>
            <person name="Goldberg J."/>
            <person name="Griggs A."/>
            <person name="Gujja S."/>
            <person name="Hansen M."/>
            <person name="Howarth C."/>
            <person name="Imamovic A."/>
            <person name="Ireland A."/>
            <person name="Larimer J."/>
            <person name="McCowan C."/>
            <person name="Murphy C."/>
            <person name="Pearson M."/>
            <person name="Poon T.W."/>
            <person name="Priest M."/>
            <person name="Roberts A."/>
            <person name="Saif S."/>
            <person name="Shea T."/>
            <person name="Sisk P."/>
            <person name="Sykes S."/>
            <person name="Wortman J."/>
            <person name="Nusbaum C."/>
            <person name="Birren B."/>
        </authorList>
    </citation>
    <scope>NUCLEOTIDE SEQUENCE [LARGE SCALE GENOMIC DNA]</scope>
    <source>
        <strain evidence="16 17">CBS 119918</strain>
    </source>
</reference>
<dbReference type="InterPro" id="IPR027417">
    <property type="entry name" value="P-loop_NTPase"/>
</dbReference>
<evidence type="ECO:0000259" key="12">
    <source>
        <dbReference type="PROSITE" id="PS50142"/>
    </source>
</evidence>
<dbReference type="OrthoDB" id="416741at2759"/>
<keyword evidence="6" id="KW-0067">ATP-binding</keyword>
<accession>A0A072PC55</accession>
<dbReference type="SMART" id="SM00535">
    <property type="entry name" value="RIBOc"/>
    <property type="match status" value="2"/>
</dbReference>
<feature type="domain" description="RNase III" evidence="12">
    <location>
        <begin position="852"/>
        <end position="982"/>
    </location>
</feature>
<dbReference type="GO" id="GO:0050688">
    <property type="term" value="P:regulation of defense response to virus"/>
    <property type="evidence" value="ECO:0007669"/>
    <property type="project" value="UniProtKB-KW"/>
</dbReference>
<evidence type="ECO:0000256" key="1">
    <source>
        <dbReference type="ARBA" id="ARBA00022721"/>
    </source>
</evidence>
<dbReference type="PANTHER" id="PTHR14950:SF37">
    <property type="entry name" value="ENDORIBONUCLEASE DICER"/>
    <property type="match status" value="1"/>
</dbReference>
<dbReference type="GeneID" id="25280279"/>
<sequence>MAPSVVLAYQQHLFLSQQLPAAQIKLITGMNSPEYWKSQQIWDKALLNIDVVVCTPQILLDALDYGFVSFRETSLIVVDEAHHCFGDHSLNLIMKNHYHTLPDGDSFWSRPAILGLSASPVTRKSVAELQRLEENLGARCVAPTKQLGEYTAFANAPKLQVVTYSDSPCRSFPILSALTSIVNQLEIDDDPFVQKLRSKSGLQSQEKLKKIITKNKTPAMEELFRFQRSAVDLNDSLGPWAARAYITTCLQKVQTTYSEALQSPTSSDGDSIPYLRRTLEPLFGMMVQTFSDPPGAGDCSAKVDALISLLIDEHQPATRALIFTKTKYAAWALTKLLHTHIQIQDYRPFSFVGCSNPSHQSIFDFSQPVVQIQALDAFRRGELNLCIATSVMEEGIDVPAMNLVICFDEPSNLRSFVQSRGRARHQESKFIMFRHMQDADTKLVKWHTVEEEMNLACAEERHELEERRARENHEEVGANELTRTSATLTYENSQQRLQRFSAIISRRIEPGMATPLYVLSESSNTDVRATVHLPNTLGPALRVFQSKFAWRTERMAKRDAAFQAYKFLYESGLVTDNLIPADLSEKDCLLQHEDRNIEKRDSVYSIPPQYDPWPEVTELLATNETLYSHAIQTTSPSNDFPAMSLLLPMKLDRCSFLLHESFSEQINISISSGVEVSKSSLEISRKISFHLLSTILGRRMRGAKIDQVPLVVIPNIPPEMLQTWYEQYSGSRPFVERMSNGDEHTRELLLKVATRNIPYVFRPHVFEEATGDDDRPTVRATKLSRRLDYLSPQNAVHGTGVAAQESFLPADCHVLSLPASYGQFMLLVPSMTHIFEIFLRAAEASKGPLSPLALKSTNLVSEALTMSAVSTVNYQRLEFLGDELLKFYVSTQVFVDYPNHPEGLLTLHTGRIVANSRLQRAARTLGLDRFLTRVKFSGQDWTAGARPDQIQQDRPAPKQYLSSKVLADVIEALIGAAYIDSETQAKAQEKVINAMKLFVGEVNWRTPAENIANLPVVKPSDAIAGQKLQPVEGMIGYSFKQPHLLTEALTHSSYDRGISSYDRLEFLGDAVLDHIVKIRLYHNSELLSPDEMTLRRHALVSHAALSFFVLQASHSSTTTTVETDLKTKHVTEGESKRTIYLSDYIHLIDNRDLYQAREKTLTKWKEVQPSILEAFLCGKEFPWAKLLSLDAPKCYSDIIESIVGAVFVDSGASLEACEQVLEKLGYMKLVNRITSARLGEVYAIHPEAALSKMATNIQYVSEKRANSGWRCKIMIDDKRIAYATQATCKDEAHCRAARRAVRALEANKKRKTGAVESPTGGGEMALERKMLD</sequence>
<evidence type="ECO:0000313" key="17">
    <source>
        <dbReference type="Proteomes" id="UP000027920"/>
    </source>
</evidence>
<keyword evidence="1" id="KW-0930">Antiviral protein</keyword>
<dbReference type="RefSeq" id="XP_013260026.1">
    <property type="nucleotide sequence ID" value="XM_013404572.1"/>
</dbReference>
<dbReference type="InterPro" id="IPR000999">
    <property type="entry name" value="RNase_III_dom"/>
</dbReference>
<keyword evidence="17" id="KW-1185">Reference proteome</keyword>
<evidence type="ECO:0000256" key="6">
    <source>
        <dbReference type="ARBA" id="ARBA00022840"/>
    </source>
</evidence>
<evidence type="ECO:0000256" key="3">
    <source>
        <dbReference type="ARBA" id="ARBA00022741"/>
    </source>
</evidence>
<feature type="domain" description="Helicase C-terminal" evidence="14">
    <location>
        <begin position="302"/>
        <end position="470"/>
    </location>
</feature>
<proteinExistence type="inferred from homology"/>
<dbReference type="Pfam" id="PF00270">
    <property type="entry name" value="DEAD"/>
    <property type="match status" value="1"/>
</dbReference>
<name>A0A072PC55_9EURO</name>
<dbReference type="Gene3D" id="3.40.50.300">
    <property type="entry name" value="P-loop containing nucleotide triphosphate hydrolases"/>
    <property type="match status" value="2"/>
</dbReference>
<dbReference type="GO" id="GO:0004386">
    <property type="term" value="F:helicase activity"/>
    <property type="evidence" value="ECO:0007669"/>
    <property type="project" value="UniProtKB-KW"/>
</dbReference>
<evidence type="ECO:0000256" key="2">
    <source>
        <dbReference type="ARBA" id="ARBA00022737"/>
    </source>
</evidence>
<dbReference type="CDD" id="cd00593">
    <property type="entry name" value="RIBOc"/>
    <property type="match status" value="2"/>
</dbReference>
<dbReference type="GO" id="GO:0051607">
    <property type="term" value="P:defense response to virus"/>
    <property type="evidence" value="ECO:0007669"/>
    <property type="project" value="UniProtKB-KW"/>
</dbReference>
<evidence type="ECO:0000259" key="13">
    <source>
        <dbReference type="PROSITE" id="PS51192"/>
    </source>
</evidence>
<dbReference type="InterPro" id="IPR038248">
    <property type="entry name" value="Dicer_dimer_sf"/>
</dbReference>
<dbReference type="SUPFAM" id="SSF69065">
    <property type="entry name" value="RNase III domain-like"/>
    <property type="match status" value="2"/>
</dbReference>
<evidence type="ECO:0000259" key="14">
    <source>
        <dbReference type="PROSITE" id="PS51194"/>
    </source>
</evidence>
<gene>
    <name evidence="16" type="ORF">A1O9_05353</name>
</gene>
<dbReference type="InterPro" id="IPR014001">
    <property type="entry name" value="Helicase_ATP-bd"/>
</dbReference>
<feature type="domain" description="Helicase ATP-binding" evidence="13">
    <location>
        <begin position="1"/>
        <end position="138"/>
    </location>
</feature>
<keyword evidence="2" id="KW-0677">Repeat</keyword>
<evidence type="ECO:0000256" key="9">
    <source>
        <dbReference type="ARBA" id="ARBA00025403"/>
    </source>
</evidence>
<dbReference type="Gene3D" id="1.10.1520.10">
    <property type="entry name" value="Ribonuclease III domain"/>
    <property type="match status" value="2"/>
</dbReference>
<keyword evidence="7 10" id="KW-0694">RNA-binding</keyword>
<dbReference type="InterPro" id="IPR011545">
    <property type="entry name" value="DEAD/DEAH_box_helicase_dom"/>
</dbReference>
<dbReference type="SUPFAM" id="SSF52540">
    <property type="entry name" value="P-loop containing nucleoside triphosphate hydrolases"/>
    <property type="match status" value="1"/>
</dbReference>
<dbReference type="GO" id="GO:0003723">
    <property type="term" value="F:RNA binding"/>
    <property type="evidence" value="ECO:0007669"/>
    <property type="project" value="UniProtKB-UniRule"/>
</dbReference>
<dbReference type="GO" id="GO:0030422">
    <property type="term" value="P:siRNA processing"/>
    <property type="evidence" value="ECO:0007669"/>
    <property type="project" value="TreeGrafter"/>
</dbReference>
<dbReference type="Pfam" id="PF00271">
    <property type="entry name" value="Helicase_C"/>
    <property type="match status" value="1"/>
</dbReference>
<comment type="function">
    <text evidence="9">Dicer-like endonuclease involved in cleaving double-stranded RNA in the RNA interference (RNAi) pathway. Produces 21 to 25 bp dsRNAs (siRNAs) which target the selective destruction of homologous RNAs leading to sequence-specific suppression of gene expression, called post-transcriptional gene silencing (PTGS). Part of a broad host defense response against viral infection and transposons.</text>
</comment>
<dbReference type="PROSITE" id="PS51327">
    <property type="entry name" value="DICER_DSRBF"/>
    <property type="match status" value="1"/>
</dbReference>
<evidence type="ECO:0000256" key="11">
    <source>
        <dbReference type="SAM" id="MobiDB-lite"/>
    </source>
</evidence>
<evidence type="ECO:0000256" key="10">
    <source>
        <dbReference type="PROSITE-ProRule" id="PRU00657"/>
    </source>
</evidence>
<evidence type="ECO:0000256" key="5">
    <source>
        <dbReference type="ARBA" id="ARBA00022806"/>
    </source>
</evidence>
<feature type="region of interest" description="Disordered" evidence="11">
    <location>
        <begin position="1308"/>
        <end position="1332"/>
    </location>
</feature>
<keyword evidence="8" id="KW-0051">Antiviral defense</keyword>
<evidence type="ECO:0000256" key="7">
    <source>
        <dbReference type="ARBA" id="ARBA00022884"/>
    </source>
</evidence>
<dbReference type="Gene3D" id="3.30.160.380">
    <property type="entry name" value="Dicer dimerisation domain"/>
    <property type="match status" value="1"/>
</dbReference>
<evidence type="ECO:0000259" key="15">
    <source>
        <dbReference type="PROSITE" id="PS51327"/>
    </source>
</evidence>
<dbReference type="GO" id="GO:0004525">
    <property type="term" value="F:ribonuclease III activity"/>
    <property type="evidence" value="ECO:0007669"/>
    <property type="project" value="InterPro"/>
</dbReference>